<evidence type="ECO:0000256" key="8">
    <source>
        <dbReference type="ARBA" id="ARBA00023012"/>
    </source>
</evidence>
<dbReference type="GO" id="GO:0005886">
    <property type="term" value="C:plasma membrane"/>
    <property type="evidence" value="ECO:0007669"/>
    <property type="project" value="UniProtKB-SubCell"/>
</dbReference>
<dbReference type="InterPro" id="IPR050980">
    <property type="entry name" value="2C_sensor_his_kinase"/>
</dbReference>
<keyword evidence="5" id="KW-0597">Phosphoprotein</keyword>
<keyword evidence="6" id="KW-0808">Transferase</keyword>
<keyword evidence="10" id="KW-0812">Transmembrane</keyword>
<feature type="domain" description="Histidine kinase" evidence="11">
    <location>
        <begin position="263"/>
        <end position="470"/>
    </location>
</feature>
<evidence type="ECO:0000256" key="7">
    <source>
        <dbReference type="ARBA" id="ARBA00022777"/>
    </source>
</evidence>
<dbReference type="SUPFAM" id="SSF47384">
    <property type="entry name" value="Homodimeric domain of signal transducing histidine kinase"/>
    <property type="match status" value="1"/>
</dbReference>
<reference evidence="12" key="1">
    <citation type="submission" date="2022-06" db="EMBL/GenBank/DDBJ databases">
        <title>Isolation and Genomics of Futiania mangrovii gen. nov., sp. nov., a Rare and Metabolically-versatile member in the Class Alphaproteobacteria.</title>
        <authorList>
            <person name="Liu L."/>
            <person name="Huang W.-C."/>
            <person name="Pan J."/>
            <person name="Li J."/>
            <person name="Huang Y."/>
            <person name="Du H."/>
            <person name="Liu Y."/>
            <person name="Li M."/>
        </authorList>
    </citation>
    <scope>NUCLEOTIDE SEQUENCE</scope>
    <source>
        <strain evidence="12">FT118</strain>
    </source>
</reference>
<keyword evidence="10" id="KW-0472">Membrane</keyword>
<dbReference type="PRINTS" id="PR00344">
    <property type="entry name" value="BCTRLSENSOR"/>
</dbReference>
<dbReference type="SMART" id="SM00388">
    <property type="entry name" value="HisKA"/>
    <property type="match status" value="1"/>
</dbReference>
<dbReference type="InterPro" id="IPR004358">
    <property type="entry name" value="Sig_transdc_His_kin-like_C"/>
</dbReference>
<keyword evidence="4" id="KW-1003">Cell membrane</keyword>
<dbReference type="InterPro" id="IPR003594">
    <property type="entry name" value="HATPase_dom"/>
</dbReference>
<dbReference type="RefSeq" id="WP_269333734.1">
    <property type="nucleotide sequence ID" value="NZ_JAMZFT010000004.1"/>
</dbReference>
<dbReference type="Proteomes" id="UP001055804">
    <property type="component" value="Unassembled WGS sequence"/>
</dbReference>
<keyword evidence="13" id="KW-1185">Reference proteome</keyword>
<keyword evidence="7 12" id="KW-0418">Kinase</keyword>
<comment type="subcellular location">
    <subcellularLocation>
        <location evidence="2">Cell membrane</location>
        <topology evidence="2">Multi-pass membrane protein</topology>
    </subcellularLocation>
</comment>
<evidence type="ECO:0000256" key="4">
    <source>
        <dbReference type="ARBA" id="ARBA00022475"/>
    </source>
</evidence>
<keyword evidence="9" id="KW-0843">Virulence</keyword>
<name>A0A9J6PJ08_9PROT</name>
<evidence type="ECO:0000256" key="9">
    <source>
        <dbReference type="ARBA" id="ARBA00023026"/>
    </source>
</evidence>
<gene>
    <name evidence="12" type="ORF">NJQ99_15220</name>
</gene>
<dbReference type="PANTHER" id="PTHR44936">
    <property type="entry name" value="SENSOR PROTEIN CREC"/>
    <property type="match status" value="1"/>
</dbReference>
<dbReference type="InterPro" id="IPR036890">
    <property type="entry name" value="HATPase_C_sf"/>
</dbReference>
<comment type="caution">
    <text evidence="12">The sequence shown here is derived from an EMBL/GenBank/DDBJ whole genome shotgun (WGS) entry which is preliminary data.</text>
</comment>
<evidence type="ECO:0000256" key="6">
    <source>
        <dbReference type="ARBA" id="ARBA00022679"/>
    </source>
</evidence>
<dbReference type="InterPro" id="IPR003661">
    <property type="entry name" value="HisK_dim/P_dom"/>
</dbReference>
<evidence type="ECO:0000259" key="11">
    <source>
        <dbReference type="PROSITE" id="PS50109"/>
    </source>
</evidence>
<keyword evidence="10" id="KW-1133">Transmembrane helix</keyword>
<sequence length="470" mass="50153">MADIRVPGAPAPGLSLIRGLSGRLLLLTVLFVMLAEVFVFAPSVGRFRLTYLADRLEAAQIAGLVLEAAPGAAVSAALKEELLMSAEVVSVAIRRPGRPVLMLMAEGHPPHEATYSIGSAGFFSSIADALRALAGPPRVIMATGPAAFGEGSVEIVMSEAPMRAAMIDYGLRILGLSILISLFTAALVFLSLYLLLVKPLRRITENLTSFRDNPEDASRVIVPRHGPDEIAQAERELAGMQADVRAALKQKDRLAALGLAVAKINHDLRNILASAQLVSDRLAVSTDPGVQRIAPRLVAAIDRAIALCTNTLRYGRAEERVPERRRIRLSAPLRDIASVLALAEHPAIRWRVDGLDDFPVYADPEHLFRILINLVRNAMQALEDFGGPGEIAVTARRRPGHVEIDVADTGPGVPETARAHLFGAFVGSARAGGSGLGLAIARELARGHGGDVVLHRTGPEGTVFRVTLPD</sequence>
<evidence type="ECO:0000256" key="10">
    <source>
        <dbReference type="SAM" id="Phobius"/>
    </source>
</evidence>
<keyword evidence="8" id="KW-0902">Two-component regulatory system</keyword>
<feature type="transmembrane region" description="Helical" evidence="10">
    <location>
        <begin position="20"/>
        <end position="41"/>
    </location>
</feature>
<evidence type="ECO:0000256" key="2">
    <source>
        <dbReference type="ARBA" id="ARBA00004651"/>
    </source>
</evidence>
<proteinExistence type="predicted"/>
<dbReference type="Gene3D" id="1.10.287.130">
    <property type="match status" value="1"/>
</dbReference>
<dbReference type="EMBL" id="JAMZFT010000004">
    <property type="protein sequence ID" value="MCP1337771.1"/>
    <property type="molecule type" value="Genomic_DNA"/>
</dbReference>
<dbReference type="Pfam" id="PF02518">
    <property type="entry name" value="HATPase_c"/>
    <property type="match status" value="1"/>
</dbReference>
<dbReference type="SMART" id="SM00387">
    <property type="entry name" value="HATPase_c"/>
    <property type="match status" value="1"/>
</dbReference>
<evidence type="ECO:0000256" key="1">
    <source>
        <dbReference type="ARBA" id="ARBA00000085"/>
    </source>
</evidence>
<evidence type="ECO:0000313" key="13">
    <source>
        <dbReference type="Proteomes" id="UP001055804"/>
    </source>
</evidence>
<evidence type="ECO:0000313" key="12">
    <source>
        <dbReference type="EMBL" id="MCP1337771.1"/>
    </source>
</evidence>
<organism evidence="12 13">
    <name type="scientific">Futiania mangrovi</name>
    <dbReference type="NCBI Taxonomy" id="2959716"/>
    <lineage>
        <taxon>Bacteria</taxon>
        <taxon>Pseudomonadati</taxon>
        <taxon>Pseudomonadota</taxon>
        <taxon>Alphaproteobacteria</taxon>
        <taxon>Futianiales</taxon>
        <taxon>Futianiaceae</taxon>
        <taxon>Futiania</taxon>
    </lineage>
</organism>
<dbReference type="CDD" id="cd00075">
    <property type="entry name" value="HATPase"/>
    <property type="match status" value="1"/>
</dbReference>
<evidence type="ECO:0000256" key="5">
    <source>
        <dbReference type="ARBA" id="ARBA00022553"/>
    </source>
</evidence>
<dbReference type="AlphaFoldDB" id="A0A9J6PJ08"/>
<dbReference type="InterPro" id="IPR005467">
    <property type="entry name" value="His_kinase_dom"/>
</dbReference>
<dbReference type="SUPFAM" id="SSF55874">
    <property type="entry name" value="ATPase domain of HSP90 chaperone/DNA topoisomerase II/histidine kinase"/>
    <property type="match status" value="1"/>
</dbReference>
<comment type="catalytic activity">
    <reaction evidence="1">
        <text>ATP + protein L-histidine = ADP + protein N-phospho-L-histidine.</text>
        <dbReference type="EC" id="2.7.13.3"/>
    </reaction>
</comment>
<dbReference type="PANTHER" id="PTHR44936:SF9">
    <property type="entry name" value="SENSOR PROTEIN CREC"/>
    <property type="match status" value="1"/>
</dbReference>
<dbReference type="EC" id="2.7.13.3" evidence="3"/>
<protein>
    <recommendedName>
        <fullName evidence="3">histidine kinase</fullName>
        <ecNumber evidence="3">2.7.13.3</ecNumber>
    </recommendedName>
</protein>
<dbReference type="PROSITE" id="PS50109">
    <property type="entry name" value="HIS_KIN"/>
    <property type="match status" value="1"/>
</dbReference>
<accession>A0A9J6PJ08</accession>
<feature type="transmembrane region" description="Helical" evidence="10">
    <location>
        <begin position="173"/>
        <end position="196"/>
    </location>
</feature>
<dbReference type="GO" id="GO:0000155">
    <property type="term" value="F:phosphorelay sensor kinase activity"/>
    <property type="evidence" value="ECO:0007669"/>
    <property type="project" value="InterPro"/>
</dbReference>
<dbReference type="Gene3D" id="3.30.565.10">
    <property type="entry name" value="Histidine kinase-like ATPase, C-terminal domain"/>
    <property type="match status" value="1"/>
</dbReference>
<dbReference type="InterPro" id="IPR036097">
    <property type="entry name" value="HisK_dim/P_sf"/>
</dbReference>
<evidence type="ECO:0000256" key="3">
    <source>
        <dbReference type="ARBA" id="ARBA00012438"/>
    </source>
</evidence>